<evidence type="ECO:0000256" key="1">
    <source>
        <dbReference type="ARBA" id="ARBA00004167"/>
    </source>
</evidence>
<dbReference type="Pfam" id="PF04011">
    <property type="entry name" value="LemA"/>
    <property type="match status" value="1"/>
</dbReference>
<name>A0A3D9V3P3_THECX</name>
<dbReference type="SUPFAM" id="SSF140478">
    <property type="entry name" value="LemA-like"/>
    <property type="match status" value="1"/>
</dbReference>
<dbReference type="EMBL" id="QTUC01000001">
    <property type="protein sequence ID" value="REF36099.1"/>
    <property type="molecule type" value="Genomic_DNA"/>
</dbReference>
<dbReference type="RefSeq" id="WP_115849783.1">
    <property type="nucleotide sequence ID" value="NZ_QTUC01000001.1"/>
</dbReference>
<comment type="subcellular location">
    <subcellularLocation>
        <location evidence="1">Membrane</location>
        <topology evidence="1">Single-pass membrane protein</topology>
    </subcellularLocation>
</comment>
<protein>
    <submittedName>
        <fullName evidence="6">LemA protein</fullName>
    </submittedName>
</protein>
<reference evidence="6 7" key="1">
    <citation type="submission" date="2018-08" db="EMBL/GenBank/DDBJ databases">
        <title>Sequencing the genomes of 1000 actinobacteria strains.</title>
        <authorList>
            <person name="Klenk H.-P."/>
        </authorList>
    </citation>
    <scope>NUCLEOTIDE SEQUENCE [LARGE SCALE GENOMIC DNA]</scope>
    <source>
        <strain evidence="6 7">DSM 22891</strain>
    </source>
</reference>
<dbReference type="InterPro" id="IPR007156">
    <property type="entry name" value="MamQ_LemA"/>
</dbReference>
<dbReference type="Proteomes" id="UP000256485">
    <property type="component" value="Unassembled WGS sequence"/>
</dbReference>
<gene>
    <name evidence="6" type="ORF">DFJ64_1497</name>
</gene>
<organism evidence="6 7">
    <name type="scientific">Thermasporomyces composti</name>
    <dbReference type="NCBI Taxonomy" id="696763"/>
    <lineage>
        <taxon>Bacteria</taxon>
        <taxon>Bacillati</taxon>
        <taxon>Actinomycetota</taxon>
        <taxon>Actinomycetes</taxon>
        <taxon>Propionibacteriales</taxon>
        <taxon>Nocardioidaceae</taxon>
        <taxon>Thermasporomyces</taxon>
    </lineage>
</organism>
<comment type="caution">
    <text evidence="6">The sequence shown here is derived from an EMBL/GenBank/DDBJ whole genome shotgun (WGS) entry which is preliminary data.</text>
</comment>
<keyword evidence="3" id="KW-0812">Transmembrane</keyword>
<dbReference type="PANTHER" id="PTHR34478">
    <property type="entry name" value="PROTEIN LEMA"/>
    <property type="match status" value="1"/>
</dbReference>
<keyword evidence="7" id="KW-1185">Reference proteome</keyword>
<keyword evidence="4" id="KW-1133">Transmembrane helix</keyword>
<dbReference type="GO" id="GO:0016020">
    <property type="term" value="C:membrane"/>
    <property type="evidence" value="ECO:0007669"/>
    <property type="project" value="UniProtKB-SubCell"/>
</dbReference>
<evidence type="ECO:0000313" key="7">
    <source>
        <dbReference type="Proteomes" id="UP000256485"/>
    </source>
</evidence>
<evidence type="ECO:0000256" key="4">
    <source>
        <dbReference type="ARBA" id="ARBA00022989"/>
    </source>
</evidence>
<proteinExistence type="inferred from homology"/>
<evidence type="ECO:0000256" key="2">
    <source>
        <dbReference type="ARBA" id="ARBA00008854"/>
    </source>
</evidence>
<evidence type="ECO:0000313" key="6">
    <source>
        <dbReference type="EMBL" id="REF36099.1"/>
    </source>
</evidence>
<dbReference type="Gene3D" id="1.20.1440.20">
    <property type="entry name" value="LemA-like domain"/>
    <property type="match status" value="1"/>
</dbReference>
<accession>A0A3D9V3P3</accession>
<dbReference type="PANTHER" id="PTHR34478:SF2">
    <property type="entry name" value="MEMBRANE PROTEIN"/>
    <property type="match status" value="1"/>
</dbReference>
<dbReference type="AlphaFoldDB" id="A0A3D9V3P3"/>
<evidence type="ECO:0000256" key="3">
    <source>
        <dbReference type="ARBA" id="ARBA00022692"/>
    </source>
</evidence>
<sequence>MIWIIVAVVLIATLVLCGVASYDRFHSQRWLVRESWLQVDVELHRRYDLIPALVQRVRAHLHLPPRLVEDLERHGAPHDREGMTVTERARRESALVAALRELFDLAERCSALRRDREFTDLQRQLVQIEDRIAAGRRFYNANVRAYNTRVESFPTSLLAARFGFTPAEPFEVADGDVRSAPVRDFDDEPVSVARQPIDHTFGR</sequence>
<keyword evidence="5" id="KW-0472">Membrane</keyword>
<dbReference type="OrthoDB" id="9804152at2"/>
<evidence type="ECO:0000256" key="5">
    <source>
        <dbReference type="ARBA" id="ARBA00023136"/>
    </source>
</evidence>
<dbReference type="InterPro" id="IPR023353">
    <property type="entry name" value="LemA-like_dom_sf"/>
</dbReference>
<comment type="similarity">
    <text evidence="2">Belongs to the LemA family.</text>
</comment>